<gene>
    <name evidence="2" type="ORF">ACJ72_05961</name>
</gene>
<protein>
    <submittedName>
        <fullName evidence="2">Uncharacterized protein</fullName>
    </submittedName>
</protein>
<evidence type="ECO:0000313" key="3">
    <source>
        <dbReference type="Proteomes" id="UP000091918"/>
    </source>
</evidence>
<dbReference type="AlphaFoldDB" id="A0A1B7NSF6"/>
<accession>A0A1B7NSF6</accession>
<keyword evidence="3" id="KW-1185">Reference proteome</keyword>
<dbReference type="OrthoDB" id="4991875at2759"/>
<dbReference type="EMBL" id="LGUA01000918">
    <property type="protein sequence ID" value="OAX79719.1"/>
    <property type="molecule type" value="Genomic_DNA"/>
</dbReference>
<feature type="non-terminal residue" evidence="2">
    <location>
        <position position="89"/>
    </location>
</feature>
<evidence type="ECO:0000313" key="2">
    <source>
        <dbReference type="EMBL" id="OAX79719.1"/>
    </source>
</evidence>
<comment type="caution">
    <text evidence="2">The sequence shown here is derived from an EMBL/GenBank/DDBJ whole genome shotgun (WGS) entry which is preliminary data.</text>
</comment>
<dbReference type="STRING" id="1658172.A0A1B7NSF6"/>
<name>A0A1B7NSF6_9EURO</name>
<dbReference type="PANTHER" id="PTHR40640">
    <property type="entry name" value="ANCHORED GLYCOPROTEIN, PUTATIVE (AFU_ORTHOLOGUE AFUA_8G04860)-RELATED"/>
    <property type="match status" value="1"/>
</dbReference>
<dbReference type="Proteomes" id="UP000091918">
    <property type="component" value="Unassembled WGS sequence"/>
</dbReference>
<sequence>MHISLAVVSLGLLGLSSAQKSIVTEIPFPVPVDQQPVVASVVKADATQTIYALQCAEGTDETECGIPSVSYTRSPPDMIGLGFSDYNED</sequence>
<dbReference type="PANTHER" id="PTHR40640:SF1">
    <property type="entry name" value="ANCHORED GLYCOPROTEIN, PUTATIVE (AFU_ORTHOLOGUE AFUA_8G04860)-RELATED"/>
    <property type="match status" value="1"/>
</dbReference>
<reference evidence="2 3" key="1">
    <citation type="submission" date="2015-07" db="EMBL/GenBank/DDBJ databases">
        <title>Emmonsia species relationships and genome sequence.</title>
        <authorList>
            <person name="Cuomo C.A."/>
            <person name="Schwartz I.S."/>
            <person name="Kenyon C."/>
            <person name="de Hoog G.S."/>
            <person name="Govender N.P."/>
            <person name="Botha A."/>
            <person name="Moreno L."/>
            <person name="de Vries M."/>
            <person name="Munoz J.F."/>
            <person name="Stielow J.B."/>
        </authorList>
    </citation>
    <scope>NUCLEOTIDE SEQUENCE [LARGE SCALE GENOMIC DNA]</scope>
    <source>
        <strain evidence="2 3">CBS 136260</strain>
    </source>
</reference>
<proteinExistence type="predicted"/>
<feature type="chain" id="PRO_5008598180" evidence="1">
    <location>
        <begin position="19"/>
        <end position="89"/>
    </location>
</feature>
<feature type="signal peptide" evidence="1">
    <location>
        <begin position="1"/>
        <end position="18"/>
    </location>
</feature>
<keyword evidence="1" id="KW-0732">Signal</keyword>
<evidence type="ECO:0000256" key="1">
    <source>
        <dbReference type="SAM" id="SignalP"/>
    </source>
</evidence>
<organism evidence="2 3">
    <name type="scientific">Emergomyces africanus</name>
    <dbReference type="NCBI Taxonomy" id="1955775"/>
    <lineage>
        <taxon>Eukaryota</taxon>
        <taxon>Fungi</taxon>
        <taxon>Dikarya</taxon>
        <taxon>Ascomycota</taxon>
        <taxon>Pezizomycotina</taxon>
        <taxon>Eurotiomycetes</taxon>
        <taxon>Eurotiomycetidae</taxon>
        <taxon>Onygenales</taxon>
        <taxon>Ajellomycetaceae</taxon>
        <taxon>Emergomyces</taxon>
    </lineage>
</organism>